<dbReference type="RefSeq" id="WP_107958048.1">
    <property type="nucleotide sequence ID" value="NZ_CP066701.1"/>
</dbReference>
<reference evidence="2 3" key="1">
    <citation type="submission" date="2020-12" db="EMBL/GenBank/DDBJ databases">
        <title>Taxonomic evaluation of the Bacillus sporothermodurans group of bacteria based on whole genome sequences.</title>
        <authorList>
            <person name="Fiedler G."/>
            <person name="Herbstmann A.-D."/>
            <person name="Doll E."/>
            <person name="Wenning M."/>
            <person name="Brinks E."/>
            <person name="Kabisch J."/>
            <person name="Breitenwieser F."/>
            <person name="Lappann M."/>
            <person name="Boehnlein C."/>
            <person name="Franz C."/>
        </authorList>
    </citation>
    <scope>NUCLEOTIDE SEQUENCE [LARGE SCALE GENOMIC DNA]</scope>
    <source>
        <strain evidence="2 3">DSM 10599</strain>
    </source>
</reference>
<gene>
    <name evidence="2" type="ORF">JGZ69_03145</name>
</gene>
<dbReference type="Proteomes" id="UP000595512">
    <property type="component" value="Chromosome"/>
</dbReference>
<sequence>MKEIIAQLFKDTGIRVIKANQLASTPPLPYGVYNITSPFIKDRARPNEFAANDKKIFEQQYQQTVSFNVYGNTTEEALQKTNDIHRWFLFMGREFIHDQNVSIVEVTNIEDRTTFLVDSYDYKYGFDVRLRFEERIETSIDWIEKINIEQ</sequence>
<dbReference type="KEGG" id="hspo:JGZ69_03145"/>
<name>A0AB37HHY9_9BACI</name>
<organism evidence="2 3">
    <name type="scientific">Heyndrickxia sporothermodurans</name>
    <dbReference type="NCBI Taxonomy" id="46224"/>
    <lineage>
        <taxon>Bacteria</taxon>
        <taxon>Bacillati</taxon>
        <taxon>Bacillota</taxon>
        <taxon>Bacilli</taxon>
        <taxon>Bacillales</taxon>
        <taxon>Bacillaceae</taxon>
        <taxon>Heyndrickxia</taxon>
    </lineage>
</organism>
<accession>A0AB37HHY9</accession>
<evidence type="ECO:0000313" key="3">
    <source>
        <dbReference type="Proteomes" id="UP000595512"/>
    </source>
</evidence>
<dbReference type="EMBL" id="CP066701">
    <property type="protein sequence ID" value="QQX25957.1"/>
    <property type="molecule type" value="Genomic_DNA"/>
</dbReference>
<dbReference type="Pfam" id="PF23961">
    <property type="entry name" value="Phage_tail_terminator_9"/>
    <property type="match status" value="1"/>
</dbReference>
<evidence type="ECO:0000313" key="2">
    <source>
        <dbReference type="EMBL" id="QQX25957.1"/>
    </source>
</evidence>
<protein>
    <recommendedName>
        <fullName evidence="1">Phage neck terminator protein gp12-like domain-containing protein</fullName>
    </recommendedName>
</protein>
<evidence type="ECO:0000259" key="1">
    <source>
        <dbReference type="Pfam" id="PF23961"/>
    </source>
</evidence>
<dbReference type="NCBIfam" id="NF047498">
    <property type="entry name" value="LIC_12616_fam"/>
    <property type="match status" value="1"/>
</dbReference>
<dbReference type="AlphaFoldDB" id="A0AB37HHY9"/>
<proteinExistence type="predicted"/>
<feature type="domain" description="Phage neck terminator protein gp12-like" evidence="1">
    <location>
        <begin position="4"/>
        <end position="148"/>
    </location>
</feature>
<dbReference type="InterPro" id="IPR057087">
    <property type="entry name" value="Gp12-like"/>
</dbReference>